<accession>A0A366LL84</accession>
<gene>
    <name evidence="4" type="ORF">DP939_40710</name>
</gene>
<dbReference type="Pfam" id="PF09423">
    <property type="entry name" value="PhoD"/>
    <property type="match status" value="1"/>
</dbReference>
<dbReference type="PANTHER" id="PTHR43606">
    <property type="entry name" value="PHOSPHATASE, PUTATIVE (AFU_ORTHOLOGUE AFUA_6G08710)-RELATED"/>
    <property type="match status" value="1"/>
</dbReference>
<evidence type="ECO:0000259" key="3">
    <source>
        <dbReference type="Pfam" id="PF16655"/>
    </source>
</evidence>
<evidence type="ECO:0000256" key="1">
    <source>
        <dbReference type="SAM" id="MobiDB-lite"/>
    </source>
</evidence>
<evidence type="ECO:0000313" key="5">
    <source>
        <dbReference type="Proteomes" id="UP000253303"/>
    </source>
</evidence>
<dbReference type="Proteomes" id="UP000253303">
    <property type="component" value="Unassembled WGS sequence"/>
</dbReference>
<dbReference type="InterPro" id="IPR052900">
    <property type="entry name" value="Phospholipid_Metab_Enz"/>
</dbReference>
<dbReference type="InterPro" id="IPR038607">
    <property type="entry name" value="PhoD-like_sf"/>
</dbReference>
<protein>
    <submittedName>
        <fullName evidence="4">Alkaline phosphatase</fullName>
    </submittedName>
</protein>
<dbReference type="SUPFAM" id="SSF56300">
    <property type="entry name" value="Metallo-dependent phosphatases"/>
    <property type="match status" value="1"/>
</dbReference>
<dbReference type="RefSeq" id="WP_113986177.1">
    <property type="nucleotide sequence ID" value="NZ_QMEY01000033.1"/>
</dbReference>
<evidence type="ECO:0000259" key="2">
    <source>
        <dbReference type="Pfam" id="PF09423"/>
    </source>
</evidence>
<dbReference type="EMBL" id="QMEY01000033">
    <property type="protein sequence ID" value="RBQ14430.1"/>
    <property type="molecule type" value="Genomic_DNA"/>
</dbReference>
<reference evidence="4 5" key="1">
    <citation type="submission" date="2018-06" db="EMBL/GenBank/DDBJ databases">
        <title>Sphaerisporangium craniellae sp. nov., isolated from a marine sponge in the South China Sea.</title>
        <authorList>
            <person name="Li L."/>
        </authorList>
    </citation>
    <scope>NUCLEOTIDE SEQUENCE [LARGE SCALE GENOMIC DNA]</scope>
    <source>
        <strain evidence="4 5">LHW63015</strain>
    </source>
</reference>
<dbReference type="Gene3D" id="3.60.21.70">
    <property type="entry name" value="PhoD-like phosphatase"/>
    <property type="match status" value="1"/>
</dbReference>
<feature type="domain" description="PhoD-like phosphatase metallophosphatase" evidence="2">
    <location>
        <begin position="126"/>
        <end position="426"/>
    </location>
</feature>
<organism evidence="4 5">
    <name type="scientific">Spongiactinospora rosea</name>
    <dbReference type="NCBI Taxonomy" id="2248750"/>
    <lineage>
        <taxon>Bacteria</taxon>
        <taxon>Bacillati</taxon>
        <taxon>Actinomycetota</taxon>
        <taxon>Actinomycetes</taxon>
        <taxon>Streptosporangiales</taxon>
        <taxon>Streptosporangiaceae</taxon>
        <taxon>Spongiactinospora</taxon>
    </lineage>
</organism>
<dbReference type="InterPro" id="IPR018946">
    <property type="entry name" value="PhoD-like_MPP"/>
</dbReference>
<dbReference type="OrthoDB" id="3497025at2"/>
<dbReference type="Gene3D" id="2.60.40.380">
    <property type="entry name" value="Purple acid phosphatase-like, N-terminal"/>
    <property type="match status" value="1"/>
</dbReference>
<dbReference type="AlphaFoldDB" id="A0A366LL84"/>
<name>A0A366LL84_9ACTN</name>
<keyword evidence="5" id="KW-1185">Reference proteome</keyword>
<comment type="caution">
    <text evidence="4">The sequence shown here is derived from an EMBL/GenBank/DDBJ whole genome shotgun (WGS) entry which is preliminary data.</text>
</comment>
<proteinExistence type="predicted"/>
<dbReference type="Pfam" id="PF16655">
    <property type="entry name" value="PhoD_N"/>
    <property type="match status" value="1"/>
</dbReference>
<feature type="region of interest" description="Disordered" evidence="1">
    <location>
        <begin position="101"/>
        <end position="122"/>
    </location>
</feature>
<dbReference type="InterPro" id="IPR029052">
    <property type="entry name" value="Metallo-depent_PP-like"/>
</dbReference>
<evidence type="ECO:0000313" key="4">
    <source>
        <dbReference type="EMBL" id="RBQ14430.1"/>
    </source>
</evidence>
<sequence>MAKIGYPFTLGVASGEPTSSGVIIWTRLAPDPVGLDPGRPGGMPAETVPVRWQVAEDERFTKIVATGTAQAGPQWAHSVHVKVDGLRPAADYHYRFSVPAASGGATSPAGRTRTAPARESGDPVRFAAASCQRYEHGHFSALGHIADERPDIVFHVGDYIYEGGRPADPPPGRYVRPLERPERTCRTLRDYRNRYARYRTDADLRAAHAAAPWTPIWDDHEVRDNYAGTRPGDGSDPEEFLRRRTAAYQAYYEHFPLRVRPVGTGLHMYRWRPYGRVADFLVLDARQYREPGDMLGRAQEEWLVGRLDASTARWKVLVQPTFFARRQFPDGSLSTDAWDAFPAQRARVLSAVDGGLVVLSGDVHNNWACDLADDAGRPVGVEFVGTAITSAPPATDNAAILAANPHIRFHDGHRGYMSGTAGPDGLELAYRVVDFVDRPGSPVRTVAMFGVEGDRLKGLISDAGLKSRDQPPSN</sequence>
<feature type="compositionally biased region" description="Low complexity" evidence="1">
    <location>
        <begin position="101"/>
        <end position="110"/>
    </location>
</feature>
<dbReference type="InterPro" id="IPR032093">
    <property type="entry name" value="PhoD_N"/>
</dbReference>
<dbReference type="PANTHER" id="PTHR43606:SF2">
    <property type="entry name" value="ALKALINE PHOSPHATASE FAMILY PROTEIN (AFU_ORTHOLOGUE AFUA_5G03860)"/>
    <property type="match status" value="1"/>
</dbReference>
<dbReference type="CDD" id="cd07389">
    <property type="entry name" value="MPP_PhoD"/>
    <property type="match status" value="1"/>
</dbReference>
<feature type="domain" description="Phospholipase D N-terminal" evidence="3">
    <location>
        <begin position="10"/>
        <end position="114"/>
    </location>
</feature>